<dbReference type="CDD" id="cd06471">
    <property type="entry name" value="ACD_LpsHSP_like"/>
    <property type="match status" value="1"/>
</dbReference>
<evidence type="ECO:0000256" key="2">
    <source>
        <dbReference type="RuleBase" id="RU003616"/>
    </source>
</evidence>
<protein>
    <submittedName>
        <fullName evidence="4">Hsp20/alpha crystallin family protein</fullName>
    </submittedName>
</protein>
<dbReference type="Pfam" id="PF00011">
    <property type="entry name" value="HSP20"/>
    <property type="match status" value="1"/>
</dbReference>
<dbReference type="InterPro" id="IPR002068">
    <property type="entry name" value="A-crystallin/Hsp20_dom"/>
</dbReference>
<dbReference type="PANTHER" id="PTHR11527">
    <property type="entry name" value="HEAT-SHOCK PROTEIN 20 FAMILY MEMBER"/>
    <property type="match status" value="1"/>
</dbReference>
<dbReference type="InterPro" id="IPR008978">
    <property type="entry name" value="HSP20-like_chaperone"/>
</dbReference>
<dbReference type="InterPro" id="IPR031107">
    <property type="entry name" value="Small_HSP"/>
</dbReference>
<comment type="similarity">
    <text evidence="1 2">Belongs to the small heat shock protein (HSP20) family.</text>
</comment>
<dbReference type="Gene3D" id="2.60.40.790">
    <property type="match status" value="1"/>
</dbReference>
<evidence type="ECO:0000313" key="5">
    <source>
        <dbReference type="Proteomes" id="UP000275663"/>
    </source>
</evidence>
<evidence type="ECO:0000259" key="3">
    <source>
        <dbReference type="PROSITE" id="PS01031"/>
    </source>
</evidence>
<keyword evidence="5" id="KW-1185">Reference proteome</keyword>
<reference evidence="4 5" key="1">
    <citation type="journal article" date="2011" name="Int. J. Syst. Evol. Microbiol.">
        <title>Description of Undibacterium oligocarboniphilum sp. nov., isolated from purified water, and Undibacterium pigrum strain CCUG 49012 as the type strain of Undibacterium parvum sp. nov., and emended descriptions of the genus Undibacterium and the species Undibacterium pigrum.</title>
        <authorList>
            <person name="Eder W."/>
            <person name="Wanner G."/>
            <person name="Ludwig W."/>
            <person name="Busse H.J."/>
            <person name="Ziemke-Kageler F."/>
            <person name="Lang E."/>
        </authorList>
    </citation>
    <scope>NUCLEOTIDE SEQUENCE [LARGE SCALE GENOMIC DNA]</scope>
    <source>
        <strain evidence="4 5">DSM 23061</strain>
    </source>
</reference>
<dbReference type="OrthoDB" id="9808910at2"/>
<organism evidence="4 5">
    <name type="scientific">Undibacterium parvum</name>
    <dbReference type="NCBI Taxonomy" id="401471"/>
    <lineage>
        <taxon>Bacteria</taxon>
        <taxon>Pseudomonadati</taxon>
        <taxon>Pseudomonadota</taxon>
        <taxon>Betaproteobacteria</taxon>
        <taxon>Burkholderiales</taxon>
        <taxon>Oxalobacteraceae</taxon>
        <taxon>Undibacterium</taxon>
    </lineage>
</organism>
<proteinExistence type="inferred from homology"/>
<evidence type="ECO:0000256" key="1">
    <source>
        <dbReference type="PROSITE-ProRule" id="PRU00285"/>
    </source>
</evidence>
<name>A0A3Q9BS95_9BURK</name>
<gene>
    <name evidence="4" type="ORF">EJN92_15970</name>
</gene>
<dbReference type="AlphaFoldDB" id="A0A3Q9BS95"/>
<dbReference type="PROSITE" id="PS01031">
    <property type="entry name" value="SHSP"/>
    <property type="match status" value="1"/>
</dbReference>
<dbReference type="Proteomes" id="UP000275663">
    <property type="component" value="Chromosome"/>
</dbReference>
<accession>A0A3Q9BS95</accession>
<feature type="domain" description="SHSP" evidence="3">
    <location>
        <begin position="31"/>
        <end position="143"/>
    </location>
</feature>
<evidence type="ECO:0000313" key="4">
    <source>
        <dbReference type="EMBL" id="AZP13358.1"/>
    </source>
</evidence>
<dbReference type="RefSeq" id="WP_126128731.1">
    <property type="nucleotide sequence ID" value="NZ_CP034464.1"/>
</dbReference>
<sequence length="143" mass="16232">MTSLINRGNIFDDFFRDVAPGFYVRPLHGDPLPTPSQIKLDVKETEREYTVHAEVPGVSKDDIHVSLDGNVVTLRAEIKQQDSSNKDQKILRSERYFGEVSRSFQLPVDIEQSEVFAKYDNGVLTLNLPKKRTSGGVQRIKIE</sequence>
<dbReference type="EMBL" id="CP034464">
    <property type="protein sequence ID" value="AZP13358.1"/>
    <property type="molecule type" value="Genomic_DNA"/>
</dbReference>
<dbReference type="KEGG" id="upv:EJN92_15970"/>
<dbReference type="SUPFAM" id="SSF49764">
    <property type="entry name" value="HSP20-like chaperones"/>
    <property type="match status" value="1"/>
</dbReference>